<dbReference type="Pfam" id="PF13771">
    <property type="entry name" value="zf-HC5HC2H"/>
    <property type="match status" value="1"/>
</dbReference>
<dbReference type="InterPro" id="IPR031099">
    <property type="entry name" value="BRCA1-associated"/>
</dbReference>
<sequence length="280" mass="31737">MSRKRALSEENEGATSLKSLSTPINLFEDECVFCHSFRTSLFHGPMVRYLKGRVVSIDEGNSSDAIYVIGNASSVWFKGDIVMNFEPEIRRALKLTCRRCGLKGAALGCYYDPCLTSFHVPCAVQTIGCRWDVDGYVLCPEHVSNALPCDNLGTQTKENYNASSLDQSRRADKEGNFDYHNRENQQTDQLKHQMLPRLTQRYVNSIIVHEDGISTNCSRAGEQTDQLNSSSYIEKEDCFDSHRRKDQQTDHLNISSPYLPHKLHSHQKEEISTNSSMTSK</sequence>
<reference evidence="11" key="1">
    <citation type="journal article" date="2019" name="BMC Genomics">
        <title>A new reference genome for Sorghum bicolor reveals high levels of sequence similarity between sweet and grain genotypes: implications for the genetics of sugar metabolism.</title>
        <authorList>
            <person name="Cooper E.A."/>
            <person name="Brenton Z.W."/>
            <person name="Flinn B.S."/>
            <person name="Jenkins J."/>
            <person name="Shu S."/>
            <person name="Flowers D."/>
            <person name="Luo F."/>
            <person name="Wang Y."/>
            <person name="Xia P."/>
            <person name="Barry K."/>
            <person name="Daum C."/>
            <person name="Lipzen A."/>
            <person name="Yoshinaga Y."/>
            <person name="Schmutz J."/>
            <person name="Saski C."/>
            <person name="Vermerris W."/>
            <person name="Kresovich S."/>
        </authorList>
    </citation>
    <scope>NUCLEOTIDE SEQUENCE</scope>
</reference>
<keyword evidence="8" id="KW-0539">Nucleus</keyword>
<dbReference type="PROSITE" id="PS51805">
    <property type="entry name" value="EPHD"/>
    <property type="match status" value="1"/>
</dbReference>
<feature type="domain" description="PHD-type" evidence="10">
    <location>
        <begin position="28"/>
        <end position="143"/>
    </location>
</feature>
<evidence type="ECO:0000256" key="4">
    <source>
        <dbReference type="ARBA" id="ARBA00022763"/>
    </source>
</evidence>
<dbReference type="EMBL" id="CM027683">
    <property type="protein sequence ID" value="KAG0533682.1"/>
    <property type="molecule type" value="Genomic_DNA"/>
</dbReference>
<dbReference type="GO" id="GO:0005634">
    <property type="term" value="C:nucleus"/>
    <property type="evidence" value="ECO:0007669"/>
    <property type="project" value="UniProtKB-SubCell"/>
</dbReference>
<keyword evidence="2" id="KW-0479">Metal-binding</keyword>
<dbReference type="Gene3D" id="3.30.40.10">
    <property type="entry name" value="Zinc/RING finger domain, C3HC4 (zinc finger)"/>
    <property type="match status" value="1"/>
</dbReference>
<name>A0A921UIT5_SORBI</name>
<dbReference type="GO" id="GO:0006281">
    <property type="term" value="P:DNA repair"/>
    <property type="evidence" value="ECO:0007669"/>
    <property type="project" value="UniProtKB-KW"/>
</dbReference>
<dbReference type="AlphaFoldDB" id="A0A921UIT5"/>
<keyword evidence="7" id="KW-0234">DNA repair</keyword>
<evidence type="ECO:0000256" key="1">
    <source>
        <dbReference type="ARBA" id="ARBA00004123"/>
    </source>
</evidence>
<evidence type="ECO:0000256" key="6">
    <source>
        <dbReference type="ARBA" id="ARBA00022833"/>
    </source>
</evidence>
<evidence type="ECO:0000256" key="2">
    <source>
        <dbReference type="ARBA" id="ARBA00022723"/>
    </source>
</evidence>
<reference evidence="11" key="2">
    <citation type="submission" date="2020-10" db="EMBL/GenBank/DDBJ databases">
        <authorList>
            <person name="Cooper E.A."/>
            <person name="Brenton Z.W."/>
            <person name="Flinn B.S."/>
            <person name="Jenkins J."/>
            <person name="Shu S."/>
            <person name="Flowers D."/>
            <person name="Luo F."/>
            <person name="Wang Y."/>
            <person name="Xia P."/>
            <person name="Barry K."/>
            <person name="Daum C."/>
            <person name="Lipzen A."/>
            <person name="Yoshinaga Y."/>
            <person name="Schmutz J."/>
            <person name="Saski C."/>
            <person name="Vermerris W."/>
            <person name="Kresovich S."/>
        </authorList>
    </citation>
    <scope>NUCLEOTIDE SEQUENCE</scope>
</reference>
<dbReference type="PANTHER" id="PTHR13763">
    <property type="entry name" value="BREAST CANCER TYPE 1 SUSCEPTIBILITY PROTEIN BRCA1"/>
    <property type="match status" value="1"/>
</dbReference>
<evidence type="ECO:0000256" key="7">
    <source>
        <dbReference type="ARBA" id="ARBA00023204"/>
    </source>
</evidence>
<keyword evidence="6" id="KW-0862">Zinc</keyword>
<evidence type="ECO:0000256" key="5">
    <source>
        <dbReference type="ARBA" id="ARBA00022771"/>
    </source>
</evidence>
<gene>
    <name evidence="11" type="ORF">BDA96_04G214200</name>
</gene>
<evidence type="ECO:0000259" key="10">
    <source>
        <dbReference type="PROSITE" id="PS51805"/>
    </source>
</evidence>
<dbReference type="PANTHER" id="PTHR13763:SF6">
    <property type="entry name" value="OS05G0486600 PROTEIN"/>
    <property type="match status" value="1"/>
</dbReference>
<evidence type="ECO:0000256" key="9">
    <source>
        <dbReference type="SAM" id="MobiDB-lite"/>
    </source>
</evidence>
<evidence type="ECO:0000313" key="12">
    <source>
        <dbReference type="Proteomes" id="UP000807115"/>
    </source>
</evidence>
<dbReference type="InterPro" id="IPR034732">
    <property type="entry name" value="EPHD"/>
</dbReference>
<comment type="caution">
    <text evidence="11">The sequence shown here is derived from an EMBL/GenBank/DDBJ whole genome shotgun (WGS) entry which is preliminary data.</text>
</comment>
<keyword evidence="4" id="KW-0227">DNA damage</keyword>
<evidence type="ECO:0000256" key="8">
    <source>
        <dbReference type="ARBA" id="ARBA00023242"/>
    </source>
</evidence>
<feature type="compositionally biased region" description="Basic and acidic residues" evidence="9">
    <location>
        <begin position="240"/>
        <end position="249"/>
    </location>
</feature>
<dbReference type="GO" id="GO:0008270">
    <property type="term" value="F:zinc ion binding"/>
    <property type="evidence" value="ECO:0007669"/>
    <property type="project" value="UniProtKB-KW"/>
</dbReference>
<keyword evidence="3" id="KW-0677">Repeat</keyword>
<comment type="subcellular location">
    <subcellularLocation>
        <location evidence="1">Nucleus</location>
    </subcellularLocation>
</comment>
<organism evidence="11 12">
    <name type="scientific">Sorghum bicolor</name>
    <name type="common">Sorghum</name>
    <name type="synonym">Sorghum vulgare</name>
    <dbReference type="NCBI Taxonomy" id="4558"/>
    <lineage>
        <taxon>Eukaryota</taxon>
        <taxon>Viridiplantae</taxon>
        <taxon>Streptophyta</taxon>
        <taxon>Embryophyta</taxon>
        <taxon>Tracheophyta</taxon>
        <taxon>Spermatophyta</taxon>
        <taxon>Magnoliopsida</taxon>
        <taxon>Liliopsida</taxon>
        <taxon>Poales</taxon>
        <taxon>Poaceae</taxon>
        <taxon>PACMAD clade</taxon>
        <taxon>Panicoideae</taxon>
        <taxon>Andropogonodae</taxon>
        <taxon>Andropogoneae</taxon>
        <taxon>Sorghinae</taxon>
        <taxon>Sorghum</taxon>
    </lineage>
</organism>
<evidence type="ECO:0000256" key="3">
    <source>
        <dbReference type="ARBA" id="ARBA00022737"/>
    </source>
</evidence>
<accession>A0A921UIT5</accession>
<dbReference type="Proteomes" id="UP000807115">
    <property type="component" value="Chromosome 4"/>
</dbReference>
<keyword evidence="5" id="KW-0863">Zinc-finger</keyword>
<dbReference type="InterPro" id="IPR013083">
    <property type="entry name" value="Znf_RING/FYVE/PHD"/>
</dbReference>
<evidence type="ECO:0000313" key="11">
    <source>
        <dbReference type="EMBL" id="KAG0533682.1"/>
    </source>
</evidence>
<protein>
    <recommendedName>
        <fullName evidence="10">PHD-type domain-containing protein</fullName>
    </recommendedName>
</protein>
<proteinExistence type="predicted"/>
<feature type="region of interest" description="Disordered" evidence="9">
    <location>
        <begin position="240"/>
        <end position="280"/>
    </location>
</feature>